<dbReference type="InParanoid" id="D8RAR8"/>
<evidence type="ECO:0000256" key="1">
    <source>
        <dbReference type="SAM" id="MobiDB-lite"/>
    </source>
</evidence>
<feature type="compositionally biased region" description="Polar residues" evidence="1">
    <location>
        <begin position="52"/>
        <end position="61"/>
    </location>
</feature>
<accession>D8RAR8</accession>
<keyword evidence="2" id="KW-0732">Signal</keyword>
<dbReference type="Gramene" id="EFJ30363">
    <property type="protein sequence ID" value="EFJ30363"/>
    <property type="gene ID" value="SELMODRAFT_409220"/>
</dbReference>
<keyword evidence="4" id="KW-1185">Reference proteome</keyword>
<dbReference type="HOGENOM" id="CLU_492109_0_0_1"/>
<dbReference type="KEGG" id="smo:SELMODRAFT_409220"/>
<sequence>MPHFTPVLLAMSLGMIAMSELIEGAAATTRKRPRTGHQEETGRLACKKAKPESNNVARRSSSSFECAPSQKADKLAGDLLSTGQFDCLQAGRAVELKFSVVVAMVLQMDSEKDSPRTKQRSLVKLETLKEVVKDFHHYHSECALQSIYFRICTPLPHGNLKASNVLLDGSSLVARLSGYCIHRFMTAGTNQILRWNTELPSLHTPESQSQLSRRTSGVILWRLSRAKVPEASSPETLELWTDWVKLLVSEGRGPECYDQALVGYDRDATAGDRRPAFSCIAERSCRYHLPVEAYRMVNTLDRCKETMTLLPGSDENIGFAGILRSFDSQEAEKPVYEVEPQRDLTWRLQSCVHQRLLEQAARRLAHSFSDTFALPDEDPATLEALTADVDPKTLSQPTKRREMIRAQPKFGTVGPFNFFSFDSSLAYSSLVMQECDPQPRVYIHNEDFCSCYYEVSDIFLEHQIPGVYAHRRGPLLMVLTVSRFHAGTERDFEEAIDDIWENCLELGYASNGVNACVSRSLAFSHKPQRLNLQPKSSFYRTSQFSNGSIIILLI</sequence>
<proteinExistence type="predicted"/>
<dbReference type="Proteomes" id="UP000001514">
    <property type="component" value="Unassembled WGS sequence"/>
</dbReference>
<feature type="chain" id="PRO_5003121656" description="Protein kinase domain-containing protein" evidence="2">
    <location>
        <begin position="28"/>
        <end position="554"/>
    </location>
</feature>
<feature type="signal peptide" evidence="2">
    <location>
        <begin position="1"/>
        <end position="27"/>
    </location>
</feature>
<name>D8RAR8_SELML</name>
<reference evidence="3 4" key="1">
    <citation type="journal article" date="2011" name="Science">
        <title>The Selaginella genome identifies genetic changes associated with the evolution of vascular plants.</title>
        <authorList>
            <person name="Banks J.A."/>
            <person name="Nishiyama T."/>
            <person name="Hasebe M."/>
            <person name="Bowman J.L."/>
            <person name="Gribskov M."/>
            <person name="dePamphilis C."/>
            <person name="Albert V.A."/>
            <person name="Aono N."/>
            <person name="Aoyama T."/>
            <person name="Ambrose B.A."/>
            <person name="Ashton N.W."/>
            <person name="Axtell M.J."/>
            <person name="Barker E."/>
            <person name="Barker M.S."/>
            <person name="Bennetzen J.L."/>
            <person name="Bonawitz N.D."/>
            <person name="Chapple C."/>
            <person name="Cheng C."/>
            <person name="Correa L.G."/>
            <person name="Dacre M."/>
            <person name="DeBarry J."/>
            <person name="Dreyer I."/>
            <person name="Elias M."/>
            <person name="Engstrom E.M."/>
            <person name="Estelle M."/>
            <person name="Feng L."/>
            <person name="Finet C."/>
            <person name="Floyd S.K."/>
            <person name="Frommer W.B."/>
            <person name="Fujita T."/>
            <person name="Gramzow L."/>
            <person name="Gutensohn M."/>
            <person name="Harholt J."/>
            <person name="Hattori M."/>
            <person name="Heyl A."/>
            <person name="Hirai T."/>
            <person name="Hiwatashi Y."/>
            <person name="Ishikawa M."/>
            <person name="Iwata M."/>
            <person name="Karol K.G."/>
            <person name="Koehler B."/>
            <person name="Kolukisaoglu U."/>
            <person name="Kubo M."/>
            <person name="Kurata T."/>
            <person name="Lalonde S."/>
            <person name="Li K."/>
            <person name="Li Y."/>
            <person name="Litt A."/>
            <person name="Lyons E."/>
            <person name="Manning G."/>
            <person name="Maruyama T."/>
            <person name="Michael T.P."/>
            <person name="Mikami K."/>
            <person name="Miyazaki S."/>
            <person name="Morinaga S."/>
            <person name="Murata T."/>
            <person name="Mueller-Roeber B."/>
            <person name="Nelson D.R."/>
            <person name="Obara M."/>
            <person name="Oguri Y."/>
            <person name="Olmstead R.G."/>
            <person name="Onodera N."/>
            <person name="Petersen B.L."/>
            <person name="Pils B."/>
            <person name="Prigge M."/>
            <person name="Rensing S.A."/>
            <person name="Riano-Pachon D.M."/>
            <person name="Roberts A.W."/>
            <person name="Sato Y."/>
            <person name="Scheller H.V."/>
            <person name="Schulz B."/>
            <person name="Schulz C."/>
            <person name="Shakirov E.V."/>
            <person name="Shibagaki N."/>
            <person name="Shinohara N."/>
            <person name="Shippen D.E."/>
            <person name="Soerensen I."/>
            <person name="Sotooka R."/>
            <person name="Sugimoto N."/>
            <person name="Sugita M."/>
            <person name="Sumikawa N."/>
            <person name="Tanurdzic M."/>
            <person name="Theissen G."/>
            <person name="Ulvskov P."/>
            <person name="Wakazuki S."/>
            <person name="Weng J.K."/>
            <person name="Willats W.W."/>
            <person name="Wipf D."/>
            <person name="Wolf P.G."/>
            <person name="Yang L."/>
            <person name="Zimmer A.D."/>
            <person name="Zhu Q."/>
            <person name="Mitros T."/>
            <person name="Hellsten U."/>
            <person name="Loque D."/>
            <person name="Otillar R."/>
            <person name="Salamov A."/>
            <person name="Schmutz J."/>
            <person name="Shapiro H."/>
            <person name="Lindquist E."/>
            <person name="Lucas S."/>
            <person name="Rokhsar D."/>
            <person name="Grigoriev I.V."/>
        </authorList>
    </citation>
    <scope>NUCLEOTIDE SEQUENCE [LARGE SCALE GENOMIC DNA]</scope>
</reference>
<protein>
    <recommendedName>
        <fullName evidence="5">Protein kinase domain-containing protein</fullName>
    </recommendedName>
</protein>
<evidence type="ECO:0000313" key="4">
    <source>
        <dbReference type="Proteomes" id="UP000001514"/>
    </source>
</evidence>
<dbReference type="InterPro" id="IPR053059">
    <property type="entry name" value="Inactive_SerThr-Kinase_ABA"/>
</dbReference>
<evidence type="ECO:0000313" key="3">
    <source>
        <dbReference type="EMBL" id="EFJ30363.1"/>
    </source>
</evidence>
<dbReference type="EMBL" id="GL377575">
    <property type="protein sequence ID" value="EFJ30363.1"/>
    <property type="molecule type" value="Genomic_DNA"/>
</dbReference>
<evidence type="ECO:0008006" key="5">
    <source>
        <dbReference type="Google" id="ProtNLM"/>
    </source>
</evidence>
<organism evidence="4">
    <name type="scientific">Selaginella moellendorffii</name>
    <name type="common">Spikemoss</name>
    <dbReference type="NCBI Taxonomy" id="88036"/>
    <lineage>
        <taxon>Eukaryota</taxon>
        <taxon>Viridiplantae</taxon>
        <taxon>Streptophyta</taxon>
        <taxon>Embryophyta</taxon>
        <taxon>Tracheophyta</taxon>
        <taxon>Lycopodiopsida</taxon>
        <taxon>Selaginellales</taxon>
        <taxon>Selaginellaceae</taxon>
        <taxon>Selaginella</taxon>
    </lineage>
</organism>
<dbReference type="PANTHER" id="PTHR48003">
    <property type="entry name" value="OS07G0626500 PROTEIN"/>
    <property type="match status" value="1"/>
</dbReference>
<evidence type="ECO:0000256" key="2">
    <source>
        <dbReference type="SAM" id="SignalP"/>
    </source>
</evidence>
<dbReference type="PANTHER" id="PTHR48003:SF5">
    <property type="entry name" value="OS07G0626500 PROTEIN"/>
    <property type="match status" value="1"/>
</dbReference>
<dbReference type="AlphaFoldDB" id="D8RAR8"/>
<feature type="region of interest" description="Disordered" evidence="1">
    <location>
        <begin position="27"/>
        <end position="61"/>
    </location>
</feature>
<gene>
    <name evidence="3" type="ORF">SELMODRAFT_409220</name>
</gene>